<name>A0ABS2KV73_9NOCA</name>
<evidence type="ECO:0000313" key="5">
    <source>
        <dbReference type="Proteomes" id="UP000703038"/>
    </source>
</evidence>
<proteinExistence type="inferred from homology"/>
<evidence type="ECO:0000256" key="1">
    <source>
        <dbReference type="ARBA" id="ARBA00011040"/>
    </source>
</evidence>
<dbReference type="InterPro" id="IPR027417">
    <property type="entry name" value="P-loop_NTPase"/>
</dbReference>
<keyword evidence="5" id="KW-1185">Reference proteome</keyword>
<dbReference type="Proteomes" id="UP000703038">
    <property type="component" value="Unassembled WGS sequence"/>
</dbReference>
<dbReference type="Gene3D" id="2.60.40.790">
    <property type="match status" value="1"/>
</dbReference>
<dbReference type="InterPro" id="IPR008978">
    <property type="entry name" value="HSP20-like_chaperone"/>
</dbReference>
<gene>
    <name evidence="4" type="ORF">JOE42_001889</name>
</gene>
<feature type="domain" description="ArsA/GET3 Anion-transporting ATPase-like" evidence="2">
    <location>
        <begin position="60"/>
        <end position="202"/>
    </location>
</feature>
<dbReference type="Pfam" id="PF02374">
    <property type="entry name" value="ArsA_ATPase"/>
    <property type="match status" value="1"/>
</dbReference>
<dbReference type="InterPro" id="IPR040612">
    <property type="entry name" value="ArsA_HSP20-like"/>
</dbReference>
<dbReference type="InterPro" id="IPR025723">
    <property type="entry name" value="ArsA/GET3_ATPase-like"/>
</dbReference>
<comment type="caution">
    <text evidence="4">The sequence shown here is derived from an EMBL/GenBank/DDBJ whole genome shotgun (WGS) entry which is preliminary data.</text>
</comment>
<dbReference type="SUPFAM" id="SSF52540">
    <property type="entry name" value="P-loop containing nucleoside triphosphate hydrolases"/>
    <property type="match status" value="1"/>
</dbReference>
<dbReference type="Pfam" id="PF17886">
    <property type="entry name" value="ArsA_HSP20"/>
    <property type="match status" value="1"/>
</dbReference>
<evidence type="ECO:0000313" key="4">
    <source>
        <dbReference type="EMBL" id="MBM7415156.1"/>
    </source>
</evidence>
<reference evidence="4 5" key="1">
    <citation type="submission" date="2021-01" db="EMBL/GenBank/DDBJ databases">
        <title>Genomics of switchgrass bacterial isolates.</title>
        <authorList>
            <person name="Shade A."/>
        </authorList>
    </citation>
    <scope>NUCLEOTIDE SEQUENCE [LARGE SCALE GENOMIC DNA]</scope>
    <source>
        <strain evidence="4 5">PvP111</strain>
    </source>
</reference>
<organism evidence="4 5">
    <name type="scientific">Rhodococcoides corynebacterioides</name>
    <dbReference type="NCBI Taxonomy" id="53972"/>
    <lineage>
        <taxon>Bacteria</taxon>
        <taxon>Bacillati</taxon>
        <taxon>Actinomycetota</taxon>
        <taxon>Actinomycetes</taxon>
        <taxon>Mycobacteriales</taxon>
        <taxon>Nocardiaceae</taxon>
        <taxon>Rhodococcoides</taxon>
    </lineage>
</organism>
<evidence type="ECO:0000259" key="3">
    <source>
        <dbReference type="Pfam" id="PF17886"/>
    </source>
</evidence>
<dbReference type="Gene3D" id="3.40.50.300">
    <property type="entry name" value="P-loop containing nucleotide triphosphate hydrolases"/>
    <property type="match status" value="1"/>
</dbReference>
<protein>
    <submittedName>
        <fullName evidence="4">Arsenite-transporting ATPase</fullName>
    </submittedName>
</protein>
<sequence>MLLASIDGADPSDLVSDVALDVRRIDPLAVLESQYRLLTTALAMAGRHDHGAGPTLPDPEELTSLPGAEPLTALLEVVRCADSGEWDDVIVDCPGPTSWREIVATPGAVAGYVERIWPRHARVVASTGQDVRAAVLVELVDRVVAAATSVTAVLGDEGRTSAVVVSRPTARSFATARELLAVTSFHGVRVERVVAAGVIPDLGAGAPSSVLGTHPGVFWMDRAHAEHRAALEEFRGAVGDLRIDVVSAQPTEPVGSTALGAVAADLNGQVAAGHGGALPALSPRVRHESGQGLDSVYVMDVPLPFVDTDSVAVGRVEDDVIVSAQGSRRRLRLASVLRRCVVTGAGVDDGVLSVTFAPDPALWPENLQKADAPGESGDG</sequence>
<comment type="similarity">
    <text evidence="1">Belongs to the arsA ATPase family.</text>
</comment>
<dbReference type="EMBL" id="JAFBBK010000001">
    <property type="protein sequence ID" value="MBM7415156.1"/>
    <property type="molecule type" value="Genomic_DNA"/>
</dbReference>
<accession>A0ABS2KV73</accession>
<feature type="domain" description="ArsA HSP20-like" evidence="3">
    <location>
        <begin position="295"/>
        <end position="356"/>
    </location>
</feature>
<evidence type="ECO:0000259" key="2">
    <source>
        <dbReference type="Pfam" id="PF02374"/>
    </source>
</evidence>